<name>A0AAD6P369_9ROSI</name>
<comment type="caution">
    <text evidence="1">The sequence shown here is derived from an EMBL/GenBank/DDBJ whole genome shotgun (WGS) entry which is preliminary data.</text>
</comment>
<dbReference type="AlphaFoldDB" id="A0AAD6P369"/>
<sequence length="102" mass="11380">MDAKLSRYAAAPSLKGDYLNLYERLIGKPVIPVGVEVERGEDGSFTRDGVDKALKLAMVSAEGKSLREKASEAAALFGNLKLHRDYYICKFVDFLKKKKRNV</sequence>
<accession>A0AAD6P369</accession>
<proteinExistence type="predicted"/>
<reference evidence="1 2" key="1">
    <citation type="journal article" date="2023" name="Int. J. Mol. Sci.">
        <title>De Novo Assembly and Annotation of 11 Diverse Shrub Willow (Salix) Genomes Reveals Novel Gene Organization in Sex-Linked Regions.</title>
        <authorList>
            <person name="Hyden B."/>
            <person name="Feng K."/>
            <person name="Yates T.B."/>
            <person name="Jawdy S."/>
            <person name="Cereghino C."/>
            <person name="Smart L.B."/>
            <person name="Muchero W."/>
        </authorList>
    </citation>
    <scope>NUCLEOTIDE SEQUENCE [LARGE SCALE GENOMIC DNA]</scope>
    <source>
        <tissue evidence="1">Shoot tip</tissue>
    </source>
</reference>
<organism evidence="1 2">
    <name type="scientific">Salix udensis</name>
    <dbReference type="NCBI Taxonomy" id="889485"/>
    <lineage>
        <taxon>Eukaryota</taxon>
        <taxon>Viridiplantae</taxon>
        <taxon>Streptophyta</taxon>
        <taxon>Embryophyta</taxon>
        <taxon>Tracheophyta</taxon>
        <taxon>Spermatophyta</taxon>
        <taxon>Magnoliopsida</taxon>
        <taxon>eudicotyledons</taxon>
        <taxon>Gunneridae</taxon>
        <taxon>Pentapetalae</taxon>
        <taxon>rosids</taxon>
        <taxon>fabids</taxon>
        <taxon>Malpighiales</taxon>
        <taxon>Salicaceae</taxon>
        <taxon>Saliceae</taxon>
        <taxon>Salix</taxon>
    </lineage>
</organism>
<keyword evidence="2" id="KW-1185">Reference proteome</keyword>
<dbReference type="SUPFAM" id="SSF53756">
    <property type="entry name" value="UDP-Glycosyltransferase/glycogen phosphorylase"/>
    <property type="match status" value="1"/>
</dbReference>
<dbReference type="Proteomes" id="UP001162972">
    <property type="component" value="Chromosome 3"/>
</dbReference>
<protein>
    <submittedName>
        <fullName evidence="1">Uncharacterized protein</fullName>
    </submittedName>
</protein>
<dbReference type="EMBL" id="JAPFFJ010000012">
    <property type="protein sequence ID" value="KAJ6414463.1"/>
    <property type="molecule type" value="Genomic_DNA"/>
</dbReference>
<gene>
    <name evidence="1" type="ORF">OIU84_003459</name>
</gene>
<evidence type="ECO:0000313" key="1">
    <source>
        <dbReference type="EMBL" id="KAJ6414463.1"/>
    </source>
</evidence>
<evidence type="ECO:0000313" key="2">
    <source>
        <dbReference type="Proteomes" id="UP001162972"/>
    </source>
</evidence>